<name>A0A1H3VU16_9BACI</name>
<proteinExistence type="predicted"/>
<organism evidence="2 3">
    <name type="scientific">Thalassobacillus cyri</name>
    <dbReference type="NCBI Taxonomy" id="571932"/>
    <lineage>
        <taxon>Bacteria</taxon>
        <taxon>Bacillati</taxon>
        <taxon>Bacillota</taxon>
        <taxon>Bacilli</taxon>
        <taxon>Bacillales</taxon>
        <taxon>Bacillaceae</taxon>
        <taxon>Thalassobacillus</taxon>
    </lineage>
</organism>
<dbReference type="AlphaFoldDB" id="A0A1H3VU16"/>
<reference evidence="2 3" key="1">
    <citation type="submission" date="2016-10" db="EMBL/GenBank/DDBJ databases">
        <authorList>
            <person name="de Groot N.N."/>
        </authorList>
    </citation>
    <scope>NUCLEOTIDE SEQUENCE [LARGE SCALE GENOMIC DNA]</scope>
    <source>
        <strain evidence="2 3">CCM7597</strain>
    </source>
</reference>
<protein>
    <submittedName>
        <fullName evidence="2">Uncharacterized protein</fullName>
    </submittedName>
</protein>
<keyword evidence="3" id="KW-1185">Reference proteome</keyword>
<accession>A0A1H3VU16</accession>
<evidence type="ECO:0000313" key="3">
    <source>
        <dbReference type="Proteomes" id="UP000198584"/>
    </source>
</evidence>
<evidence type="ECO:0000256" key="1">
    <source>
        <dbReference type="SAM" id="Coils"/>
    </source>
</evidence>
<evidence type="ECO:0000313" key="2">
    <source>
        <dbReference type="EMBL" id="SDZ77724.1"/>
    </source>
</evidence>
<keyword evidence="1" id="KW-0175">Coiled coil</keyword>
<dbReference type="RefSeq" id="WP_176791273.1">
    <property type="nucleotide sequence ID" value="NZ_FNQR01000001.1"/>
</dbReference>
<dbReference type="EMBL" id="FNQR01000001">
    <property type="protein sequence ID" value="SDZ77724.1"/>
    <property type="molecule type" value="Genomic_DNA"/>
</dbReference>
<sequence length="52" mass="6288">MINKIELKLFMKELQRLEEDYQKNESEFLKEEIMNDMELLKNVINAAKVNND</sequence>
<feature type="coiled-coil region" evidence="1">
    <location>
        <begin position="7"/>
        <end position="50"/>
    </location>
</feature>
<dbReference type="Proteomes" id="UP000198584">
    <property type="component" value="Unassembled WGS sequence"/>
</dbReference>
<gene>
    <name evidence="2" type="ORF">SAMN05421743_101164</name>
</gene>